<organism evidence="1 2">
    <name type="scientific">Ardenticatena maritima</name>
    <dbReference type="NCBI Taxonomy" id="872965"/>
    <lineage>
        <taxon>Bacteria</taxon>
        <taxon>Bacillati</taxon>
        <taxon>Chloroflexota</taxon>
        <taxon>Ardenticatenia</taxon>
        <taxon>Ardenticatenales</taxon>
        <taxon>Ardenticatenaceae</taxon>
        <taxon>Ardenticatena</taxon>
    </lineage>
</organism>
<dbReference type="OrthoDB" id="164264at2"/>
<reference evidence="2" key="2">
    <citation type="submission" date="2015-08" db="EMBL/GenBank/DDBJ databases">
        <title>Draft Genome Sequence of a Heterotrophic Facultative Anaerobic Bacterium Ardenticatena maritima Strain 110S.</title>
        <authorList>
            <person name="Kawaichi S."/>
            <person name="Yoshida T."/>
            <person name="Sako Y."/>
            <person name="Nakamura R."/>
        </authorList>
    </citation>
    <scope>NUCLEOTIDE SEQUENCE [LARGE SCALE GENOMIC DNA]</scope>
    <source>
        <strain evidence="2">110S</strain>
    </source>
</reference>
<dbReference type="EMBL" id="BBZA01000015">
    <property type="protein sequence ID" value="GAP61824.1"/>
    <property type="molecule type" value="Genomic_DNA"/>
</dbReference>
<gene>
    <name evidence="1" type="ORF">ARMA_0247</name>
</gene>
<reference evidence="1 2" key="1">
    <citation type="journal article" date="2015" name="Genome Announc.">
        <title>Draft Genome Sequence of a Heterotrophic Facultative Anaerobic Thermophilic Bacterium, Ardenticatena maritima Strain 110ST.</title>
        <authorList>
            <person name="Kawaichi S."/>
            <person name="Yoshida T."/>
            <person name="Sako Y."/>
            <person name="Nakamura R."/>
        </authorList>
    </citation>
    <scope>NUCLEOTIDE SEQUENCE [LARGE SCALE GENOMIC DNA]</scope>
    <source>
        <strain evidence="1 2">110S</strain>
    </source>
</reference>
<proteinExistence type="predicted"/>
<dbReference type="InParanoid" id="A0A0M9UBF7"/>
<dbReference type="RefSeq" id="WP_054491766.1">
    <property type="nucleotide sequence ID" value="NZ_BBZA01000015.1"/>
</dbReference>
<keyword evidence="2" id="KW-1185">Reference proteome</keyword>
<sequence length="177" mass="20724">MHPADFVLIAYIPTPADLQRAQEAHWYRIPLVHAPLALRYARAIAFYQGRAFGEARWQVAWWSCIEQVSVVRRRDLLPEEPQHPHANDFYVKVHLAELKPRVPPLVGQKGRRLLFKTITWSAFCRAESLEELFNEYRLEKDPLYAIIRSQLSTEELFGIADPDSPHQLRLFEQAAHW</sequence>
<protein>
    <submittedName>
        <fullName evidence="1">Uncharacterized protein</fullName>
    </submittedName>
</protein>
<evidence type="ECO:0000313" key="1">
    <source>
        <dbReference type="EMBL" id="GAP61824.1"/>
    </source>
</evidence>
<name>A0A0M9UBF7_9CHLR</name>
<comment type="caution">
    <text evidence="1">The sequence shown here is derived from an EMBL/GenBank/DDBJ whole genome shotgun (WGS) entry which is preliminary data.</text>
</comment>
<evidence type="ECO:0000313" key="2">
    <source>
        <dbReference type="Proteomes" id="UP000037784"/>
    </source>
</evidence>
<accession>A0A0M9UBF7</accession>
<dbReference type="AlphaFoldDB" id="A0A0M9UBF7"/>
<dbReference type="Proteomes" id="UP000037784">
    <property type="component" value="Unassembled WGS sequence"/>
</dbReference>